<dbReference type="EMBL" id="JBDIMF010000001">
    <property type="protein sequence ID" value="MEN2785438.1"/>
    <property type="molecule type" value="Genomic_DNA"/>
</dbReference>
<dbReference type="InterPro" id="IPR052514">
    <property type="entry name" value="SAM-dependent_MTase"/>
</dbReference>
<evidence type="ECO:0000313" key="3">
    <source>
        <dbReference type="Proteomes" id="UP001404104"/>
    </source>
</evidence>
<dbReference type="InterPro" id="IPR029063">
    <property type="entry name" value="SAM-dependent_MTases_sf"/>
</dbReference>
<keyword evidence="3" id="KW-1185">Reference proteome</keyword>
<keyword evidence="2" id="KW-0808">Transferase</keyword>
<dbReference type="GO" id="GO:0008168">
    <property type="term" value="F:methyltransferase activity"/>
    <property type="evidence" value="ECO:0007669"/>
    <property type="project" value="UniProtKB-KW"/>
</dbReference>
<accession>A0ABU9XQ98</accession>
<gene>
    <name evidence="2" type="ORF">ABC969_03265</name>
</gene>
<keyword evidence="2" id="KW-0489">Methyltransferase</keyword>
<dbReference type="Pfam" id="PF05050">
    <property type="entry name" value="Methyltransf_21"/>
    <property type="match status" value="1"/>
</dbReference>
<proteinExistence type="predicted"/>
<sequence length="244" mass="26972">MSPIVVLHKVAAHVQRRSPWLGSRMMLALERRRGEPEYAILDQLVDRRRRALDIGANAGMYTGALLPLVTGVIAFEPNPALAAQARRAWPRARIEQCALGDATGEAELRMPVSEAGVVMSGYASIAAGKQWAREQRVTVPVRRLDDFHLTAIGFIKIDVEGHELATVRGGWDTITRERPTMLIESEADHAPGCPQALVDLLATIGYSAQFYDGTVVRPFADWSPARRARHYDGPINNFIFRPAP</sequence>
<dbReference type="NCBIfam" id="TIGR01444">
    <property type="entry name" value="fkbM_fam"/>
    <property type="match status" value="1"/>
</dbReference>
<feature type="domain" description="Methyltransferase FkbM" evidence="1">
    <location>
        <begin position="53"/>
        <end position="190"/>
    </location>
</feature>
<dbReference type="PANTHER" id="PTHR34203:SF15">
    <property type="entry name" value="SLL1173 PROTEIN"/>
    <property type="match status" value="1"/>
</dbReference>
<evidence type="ECO:0000259" key="1">
    <source>
        <dbReference type="Pfam" id="PF05050"/>
    </source>
</evidence>
<dbReference type="SUPFAM" id="SSF53335">
    <property type="entry name" value="S-adenosyl-L-methionine-dependent methyltransferases"/>
    <property type="match status" value="1"/>
</dbReference>
<protein>
    <submittedName>
        <fullName evidence="2">FkbM family methyltransferase</fullName>
    </submittedName>
</protein>
<name>A0ABU9XQ98_9SPHN</name>
<dbReference type="GO" id="GO:0032259">
    <property type="term" value="P:methylation"/>
    <property type="evidence" value="ECO:0007669"/>
    <property type="project" value="UniProtKB-KW"/>
</dbReference>
<dbReference type="PANTHER" id="PTHR34203">
    <property type="entry name" value="METHYLTRANSFERASE, FKBM FAMILY PROTEIN"/>
    <property type="match status" value="1"/>
</dbReference>
<dbReference type="Proteomes" id="UP001404104">
    <property type="component" value="Unassembled WGS sequence"/>
</dbReference>
<dbReference type="InterPro" id="IPR006342">
    <property type="entry name" value="FkbM_mtfrase"/>
</dbReference>
<comment type="caution">
    <text evidence="2">The sequence shown here is derived from an EMBL/GenBank/DDBJ whole genome shotgun (WGS) entry which is preliminary data.</text>
</comment>
<dbReference type="RefSeq" id="WP_345862921.1">
    <property type="nucleotide sequence ID" value="NZ_JBDIMF010000001.1"/>
</dbReference>
<evidence type="ECO:0000313" key="2">
    <source>
        <dbReference type="EMBL" id="MEN2785438.1"/>
    </source>
</evidence>
<reference evidence="2 3" key="1">
    <citation type="submission" date="2024-05" db="EMBL/GenBank/DDBJ databases">
        <authorList>
            <person name="Liu Q."/>
            <person name="Xin Y.-H."/>
        </authorList>
    </citation>
    <scope>NUCLEOTIDE SEQUENCE [LARGE SCALE GENOMIC DNA]</scope>
    <source>
        <strain evidence="2 3">CGMCC 1.15349</strain>
    </source>
</reference>
<organism evidence="2 3">
    <name type="scientific">Sphingomonas qilianensis</name>
    <dbReference type="NCBI Taxonomy" id="1736690"/>
    <lineage>
        <taxon>Bacteria</taxon>
        <taxon>Pseudomonadati</taxon>
        <taxon>Pseudomonadota</taxon>
        <taxon>Alphaproteobacteria</taxon>
        <taxon>Sphingomonadales</taxon>
        <taxon>Sphingomonadaceae</taxon>
        <taxon>Sphingomonas</taxon>
    </lineage>
</organism>
<dbReference type="Gene3D" id="3.40.50.150">
    <property type="entry name" value="Vaccinia Virus protein VP39"/>
    <property type="match status" value="1"/>
</dbReference>